<dbReference type="CDD" id="cd01949">
    <property type="entry name" value="GGDEF"/>
    <property type="match status" value="1"/>
</dbReference>
<dbReference type="GO" id="GO:1902201">
    <property type="term" value="P:negative regulation of bacterial-type flagellum-dependent cell motility"/>
    <property type="evidence" value="ECO:0007669"/>
    <property type="project" value="TreeGrafter"/>
</dbReference>
<comment type="catalytic activity">
    <reaction evidence="2">
        <text>2 GTP = 3',3'-c-di-GMP + 2 diphosphate</text>
        <dbReference type="Rhea" id="RHEA:24898"/>
        <dbReference type="ChEBI" id="CHEBI:33019"/>
        <dbReference type="ChEBI" id="CHEBI:37565"/>
        <dbReference type="ChEBI" id="CHEBI:58805"/>
        <dbReference type="EC" id="2.7.7.65"/>
    </reaction>
</comment>
<dbReference type="PROSITE" id="PS50887">
    <property type="entry name" value="GGDEF"/>
    <property type="match status" value="1"/>
</dbReference>
<dbReference type="InterPro" id="IPR000160">
    <property type="entry name" value="GGDEF_dom"/>
</dbReference>
<dbReference type="SUPFAM" id="SSF55073">
    <property type="entry name" value="Nucleotide cyclase"/>
    <property type="match status" value="1"/>
</dbReference>
<dbReference type="eggNOG" id="COG3706">
    <property type="taxonomic scope" value="Bacteria"/>
</dbReference>
<evidence type="ECO:0000256" key="1">
    <source>
        <dbReference type="ARBA" id="ARBA00012528"/>
    </source>
</evidence>
<dbReference type="InterPro" id="IPR050469">
    <property type="entry name" value="Diguanylate_Cyclase"/>
</dbReference>
<dbReference type="NCBIfam" id="TIGR00254">
    <property type="entry name" value="GGDEF"/>
    <property type="match status" value="1"/>
</dbReference>
<feature type="transmembrane region" description="Helical" evidence="3">
    <location>
        <begin position="150"/>
        <end position="169"/>
    </location>
</feature>
<dbReference type="Pfam" id="PF00990">
    <property type="entry name" value="GGDEF"/>
    <property type="match status" value="1"/>
</dbReference>
<keyword evidence="3" id="KW-0472">Membrane</keyword>
<dbReference type="AlphaFoldDB" id="D7A1G2"/>
<dbReference type="GO" id="GO:0005886">
    <property type="term" value="C:plasma membrane"/>
    <property type="evidence" value="ECO:0007669"/>
    <property type="project" value="TreeGrafter"/>
</dbReference>
<feature type="transmembrane region" description="Helical" evidence="3">
    <location>
        <begin position="62"/>
        <end position="81"/>
    </location>
</feature>
<dbReference type="EMBL" id="CP002026">
    <property type="protein sequence ID" value="ADH89520.1"/>
    <property type="molecule type" value="Genomic_DNA"/>
</dbReference>
<sequence length="389" mass="42178">MLLDPWTLWLVVLIVGLLLAGSMLFVWFLTPEESALGYWSAFTGLLVAGVSAGMARGLIPDFASIELGNAAILLAYGFIWSGLRRFDRRRPRLFYAVLIALAWIALCQLPPFRESVGSRVILISALIGLLATLGLVQTWRGWTTPSRPRLAVFVVLLLVLVLNLARIPLMPTQVRQNQLITFTEPHNAVVGLVAIGVAIFLNYALVLMVRERAELLHRSAARRDELTGLLNRRGFSELALANCETAGPVALIILDIDHFKQVNDRFGHATGDRVLEAFAHVLRINLRQADIVGRIGGDEFAALLPGASEAAAGQAAERIREAFQAGVGQMRPDGARVECSSSIGVACGDFPDAPSDGAARLEALLAWADRALYEAKSAGRNRVVVTQAS</sequence>
<evidence type="ECO:0000259" key="4">
    <source>
        <dbReference type="PROSITE" id="PS50887"/>
    </source>
</evidence>
<dbReference type="HOGENOM" id="CLU_000445_11_1_5"/>
<dbReference type="RefSeq" id="WP_013167024.1">
    <property type="nucleotide sequence ID" value="NC_014217.1"/>
</dbReference>
<dbReference type="EC" id="2.7.7.65" evidence="1"/>
<evidence type="ECO:0000313" key="6">
    <source>
        <dbReference type="Proteomes" id="UP000006633"/>
    </source>
</evidence>
<evidence type="ECO:0000313" key="5">
    <source>
        <dbReference type="EMBL" id="ADH89520.1"/>
    </source>
</evidence>
<evidence type="ECO:0000256" key="2">
    <source>
        <dbReference type="ARBA" id="ARBA00034247"/>
    </source>
</evidence>
<protein>
    <recommendedName>
        <fullName evidence="1">diguanylate cyclase</fullName>
        <ecNumber evidence="1">2.7.7.65</ecNumber>
    </recommendedName>
</protein>
<reference evidence="5 6" key="1">
    <citation type="journal article" date="2012" name="Stand. Genomic Sci.">
        <title>Complete genome sequence of the facultatively chemolithoautotrophic and methylotrophic alpha Proteobacterium Starkeya novella type strain (ATCC 8093(T)).</title>
        <authorList>
            <person name="Kappler U."/>
            <person name="Davenport K."/>
            <person name="Beatson S."/>
            <person name="Lucas S."/>
            <person name="Lapidus A."/>
            <person name="Copeland A."/>
            <person name="Berry K.W."/>
            <person name="Glavina Del Rio T."/>
            <person name="Hammon N."/>
            <person name="Dalin E."/>
            <person name="Tice H."/>
            <person name="Pitluck S."/>
            <person name="Richardson P."/>
            <person name="Bruce D."/>
            <person name="Goodwin L.A."/>
            <person name="Han C."/>
            <person name="Tapia R."/>
            <person name="Detter J.C."/>
            <person name="Chang Y.J."/>
            <person name="Jeffries C.D."/>
            <person name="Land M."/>
            <person name="Hauser L."/>
            <person name="Kyrpides N.C."/>
            <person name="Goker M."/>
            <person name="Ivanova N."/>
            <person name="Klenk H.P."/>
            <person name="Woyke T."/>
        </authorList>
    </citation>
    <scope>NUCLEOTIDE SEQUENCE [LARGE SCALE GENOMIC DNA]</scope>
    <source>
        <strain evidence="6">ATCC 8093 / DSM 506 / JCM 20403 / CCM 1077 / IAM 12100 / NBRC 12443 / NCIMB 10456</strain>
    </source>
</reference>
<dbReference type="InterPro" id="IPR043128">
    <property type="entry name" value="Rev_trsase/Diguanyl_cyclase"/>
</dbReference>
<organism evidence="5 6">
    <name type="scientific">Ancylobacter novellus (strain ATCC 8093 / DSM 506 / JCM 20403 / CCM 1077 / IAM 12100 / NBRC 12443 / NCIMB 10456)</name>
    <name type="common">Starkeya novella</name>
    <dbReference type="NCBI Taxonomy" id="639283"/>
    <lineage>
        <taxon>Bacteria</taxon>
        <taxon>Pseudomonadati</taxon>
        <taxon>Pseudomonadota</taxon>
        <taxon>Alphaproteobacteria</taxon>
        <taxon>Hyphomicrobiales</taxon>
        <taxon>Xanthobacteraceae</taxon>
        <taxon>Ancylobacter</taxon>
    </lineage>
</organism>
<feature type="transmembrane region" description="Helical" evidence="3">
    <location>
        <begin position="189"/>
        <end position="209"/>
    </location>
</feature>
<feature type="transmembrane region" description="Helical" evidence="3">
    <location>
        <begin position="36"/>
        <end position="56"/>
    </location>
</feature>
<feature type="domain" description="GGDEF" evidence="4">
    <location>
        <begin position="247"/>
        <end position="388"/>
    </location>
</feature>
<dbReference type="KEGG" id="sno:Snov_2224"/>
<dbReference type="SMART" id="SM00267">
    <property type="entry name" value="GGDEF"/>
    <property type="match status" value="1"/>
</dbReference>
<dbReference type="InterPro" id="IPR029787">
    <property type="entry name" value="Nucleotide_cyclase"/>
</dbReference>
<dbReference type="Proteomes" id="UP000006633">
    <property type="component" value="Chromosome"/>
</dbReference>
<name>D7A1G2_ANCN5</name>
<keyword evidence="3" id="KW-0812">Transmembrane</keyword>
<keyword evidence="6" id="KW-1185">Reference proteome</keyword>
<evidence type="ECO:0000256" key="3">
    <source>
        <dbReference type="SAM" id="Phobius"/>
    </source>
</evidence>
<dbReference type="PANTHER" id="PTHR45138">
    <property type="entry name" value="REGULATORY COMPONENTS OF SENSORY TRANSDUCTION SYSTEM"/>
    <property type="match status" value="1"/>
</dbReference>
<feature type="transmembrane region" description="Helical" evidence="3">
    <location>
        <begin position="93"/>
        <end position="112"/>
    </location>
</feature>
<feature type="transmembrane region" description="Helical" evidence="3">
    <location>
        <begin position="6"/>
        <end position="29"/>
    </location>
</feature>
<dbReference type="STRING" id="639283.Snov_2224"/>
<gene>
    <name evidence="5" type="ordered locus">Snov_2224</name>
</gene>
<accession>D7A1G2</accession>
<dbReference type="OrthoDB" id="9812260at2"/>
<dbReference type="GO" id="GO:0043709">
    <property type="term" value="P:cell adhesion involved in single-species biofilm formation"/>
    <property type="evidence" value="ECO:0007669"/>
    <property type="project" value="TreeGrafter"/>
</dbReference>
<dbReference type="Gene3D" id="3.30.70.270">
    <property type="match status" value="1"/>
</dbReference>
<feature type="transmembrane region" description="Helical" evidence="3">
    <location>
        <begin position="118"/>
        <end position="138"/>
    </location>
</feature>
<dbReference type="GO" id="GO:0052621">
    <property type="term" value="F:diguanylate cyclase activity"/>
    <property type="evidence" value="ECO:0007669"/>
    <property type="project" value="UniProtKB-EC"/>
</dbReference>
<keyword evidence="3" id="KW-1133">Transmembrane helix</keyword>
<dbReference type="FunFam" id="3.30.70.270:FF:000001">
    <property type="entry name" value="Diguanylate cyclase domain protein"/>
    <property type="match status" value="1"/>
</dbReference>
<proteinExistence type="predicted"/>
<dbReference type="PANTHER" id="PTHR45138:SF9">
    <property type="entry name" value="DIGUANYLATE CYCLASE DGCM-RELATED"/>
    <property type="match status" value="1"/>
</dbReference>